<dbReference type="Proteomes" id="UP000627292">
    <property type="component" value="Unassembled WGS sequence"/>
</dbReference>
<comment type="caution">
    <text evidence="1">The sequence shown here is derived from an EMBL/GenBank/DDBJ whole genome shotgun (WGS) entry which is preliminary data.</text>
</comment>
<protein>
    <submittedName>
        <fullName evidence="1">Uncharacterized protein</fullName>
    </submittedName>
</protein>
<organism evidence="1 2">
    <name type="scientific">Filimonas zeae</name>
    <dbReference type="NCBI Taxonomy" id="1737353"/>
    <lineage>
        <taxon>Bacteria</taxon>
        <taxon>Pseudomonadati</taxon>
        <taxon>Bacteroidota</taxon>
        <taxon>Chitinophagia</taxon>
        <taxon>Chitinophagales</taxon>
        <taxon>Chitinophagaceae</taxon>
        <taxon>Filimonas</taxon>
    </lineage>
</organism>
<proteinExistence type="predicted"/>
<name>A0A917IQN6_9BACT</name>
<dbReference type="AlphaFoldDB" id="A0A917IQN6"/>
<reference evidence="1" key="2">
    <citation type="submission" date="2020-09" db="EMBL/GenBank/DDBJ databases">
        <authorList>
            <person name="Sun Q."/>
            <person name="Zhou Y."/>
        </authorList>
    </citation>
    <scope>NUCLEOTIDE SEQUENCE</scope>
    <source>
        <strain evidence="1">CGMCC 1.15290</strain>
    </source>
</reference>
<accession>A0A917IQN6</accession>
<evidence type="ECO:0000313" key="2">
    <source>
        <dbReference type="Proteomes" id="UP000627292"/>
    </source>
</evidence>
<reference evidence="1" key="1">
    <citation type="journal article" date="2014" name="Int. J. Syst. Evol. Microbiol.">
        <title>Complete genome sequence of Corynebacterium casei LMG S-19264T (=DSM 44701T), isolated from a smear-ripened cheese.</title>
        <authorList>
            <consortium name="US DOE Joint Genome Institute (JGI-PGF)"/>
            <person name="Walter F."/>
            <person name="Albersmeier A."/>
            <person name="Kalinowski J."/>
            <person name="Ruckert C."/>
        </authorList>
    </citation>
    <scope>NUCLEOTIDE SEQUENCE</scope>
    <source>
        <strain evidence="1">CGMCC 1.15290</strain>
    </source>
</reference>
<sequence length="90" mass="10448">MQKKISERYWYSLNLVEQNYVRQRLSSDTIPVIKLIISEARKQHPGFTQLYGKGFIKTATGETLLWTGEDTRRFKQLPKTPAAEDAPIHI</sequence>
<keyword evidence="2" id="KW-1185">Reference proteome</keyword>
<gene>
    <name evidence="1" type="ORF">GCM10011379_06690</name>
</gene>
<dbReference type="EMBL" id="BMIB01000001">
    <property type="protein sequence ID" value="GGH59666.1"/>
    <property type="molecule type" value="Genomic_DNA"/>
</dbReference>
<dbReference type="RefSeq" id="WP_188950556.1">
    <property type="nucleotide sequence ID" value="NZ_BMIB01000001.1"/>
</dbReference>
<evidence type="ECO:0000313" key="1">
    <source>
        <dbReference type="EMBL" id="GGH59666.1"/>
    </source>
</evidence>